<dbReference type="Gene3D" id="3.40.50.1820">
    <property type="entry name" value="alpha/beta hydrolase"/>
    <property type="match status" value="1"/>
</dbReference>
<keyword evidence="3" id="KW-1185">Reference proteome</keyword>
<dbReference type="Gene3D" id="1.10.287.410">
    <property type="match status" value="1"/>
</dbReference>
<dbReference type="EMBL" id="JAAPAO010000005">
    <property type="protein sequence ID" value="KAF4677942.1"/>
    <property type="molecule type" value="Genomic_DNA"/>
</dbReference>
<evidence type="ECO:0000313" key="2">
    <source>
        <dbReference type="EMBL" id="KAF4677942.1"/>
    </source>
</evidence>
<dbReference type="SUPFAM" id="SSF53474">
    <property type="entry name" value="alpha/beta-Hydrolases"/>
    <property type="match status" value="1"/>
</dbReference>
<dbReference type="GO" id="GO:0004185">
    <property type="term" value="F:serine-type carboxypeptidase activity"/>
    <property type="evidence" value="ECO:0007669"/>
    <property type="project" value="InterPro"/>
</dbReference>
<reference evidence="2 3" key="1">
    <citation type="submission" date="2020-04" db="EMBL/GenBank/DDBJ databases">
        <title>Perkinsus chesapeaki whole genome sequence.</title>
        <authorList>
            <person name="Bogema D.R."/>
        </authorList>
    </citation>
    <scope>NUCLEOTIDE SEQUENCE [LARGE SCALE GENOMIC DNA]</scope>
    <source>
        <strain evidence="2">ATCC PRA-425</strain>
    </source>
</reference>
<dbReference type="Pfam" id="PF00450">
    <property type="entry name" value="Peptidase_S10"/>
    <property type="match status" value="1"/>
</dbReference>
<dbReference type="InterPro" id="IPR001563">
    <property type="entry name" value="Peptidase_S10"/>
</dbReference>
<proteinExistence type="inferred from homology"/>
<dbReference type="Proteomes" id="UP000591131">
    <property type="component" value="Unassembled WGS sequence"/>
</dbReference>
<gene>
    <name evidence="2" type="ORF">FOL47_008046</name>
</gene>
<sequence>MSRHGVCFKDATKNKIIGLALSNTTEAVTKYAAASGEMDIVEDHVAHGNTSARNRRRQSAEWKILRATELKMGLPSSPVNSTLAGTQSSKVITWTWLQLLLSRDRSIQLFGGSQVNLNLVRKVLRKESFVQLHVLLDYVSLGHYIPPLAARLHATRSKIKLRGVVIGNGFVSPAIQFTYLPQMAFNSATAPTVITEEEYYEMLDKVPSCVSSITACNKGWQPHVCRRARDMCLHDLVEPISDKGIDIFDLRRAPRECPKPPASCRSYQKFQEYFNNPTVQSNLGIKQVQWNFSNHGVYESFAADYVWDYSASLPPLMDAGLRVGFFLDTHFTFDKGNSR</sequence>
<comment type="caution">
    <text evidence="2">The sequence shown here is derived from an EMBL/GenBank/DDBJ whole genome shotgun (WGS) entry which is preliminary data.</text>
</comment>
<dbReference type="GO" id="GO:0006508">
    <property type="term" value="P:proteolysis"/>
    <property type="evidence" value="ECO:0007669"/>
    <property type="project" value="InterPro"/>
</dbReference>
<dbReference type="AlphaFoldDB" id="A0A7J6N230"/>
<evidence type="ECO:0000313" key="3">
    <source>
        <dbReference type="Proteomes" id="UP000591131"/>
    </source>
</evidence>
<comment type="similarity">
    <text evidence="1">Belongs to the peptidase S10 family.</text>
</comment>
<evidence type="ECO:0000256" key="1">
    <source>
        <dbReference type="ARBA" id="ARBA00009431"/>
    </source>
</evidence>
<name>A0A7J6N230_PERCH</name>
<protein>
    <submittedName>
        <fullName evidence="2">Uncharacterized protein</fullName>
    </submittedName>
</protein>
<accession>A0A7J6N230</accession>
<dbReference type="InterPro" id="IPR029058">
    <property type="entry name" value="AB_hydrolase_fold"/>
</dbReference>
<organism evidence="2 3">
    <name type="scientific">Perkinsus chesapeaki</name>
    <name type="common">Clam parasite</name>
    <name type="synonym">Perkinsus andrewsi</name>
    <dbReference type="NCBI Taxonomy" id="330153"/>
    <lineage>
        <taxon>Eukaryota</taxon>
        <taxon>Sar</taxon>
        <taxon>Alveolata</taxon>
        <taxon>Perkinsozoa</taxon>
        <taxon>Perkinsea</taxon>
        <taxon>Perkinsida</taxon>
        <taxon>Perkinsidae</taxon>
        <taxon>Perkinsus</taxon>
    </lineage>
</organism>